<dbReference type="RefSeq" id="WP_206724504.1">
    <property type="nucleotide sequence ID" value="NZ_CP071090.1"/>
</dbReference>
<evidence type="ECO:0000313" key="1">
    <source>
        <dbReference type="EMBL" id="QSQ22928.1"/>
    </source>
</evidence>
<name>A0ABX7P214_9BACT</name>
<keyword evidence="2" id="KW-1185">Reference proteome</keyword>
<protein>
    <recommendedName>
        <fullName evidence="3">Zinc-ribbon domain-containing protein</fullName>
    </recommendedName>
</protein>
<organism evidence="1 2">
    <name type="scientific">Pyxidicoccus parkwayensis</name>
    <dbReference type="NCBI Taxonomy" id="2813578"/>
    <lineage>
        <taxon>Bacteria</taxon>
        <taxon>Pseudomonadati</taxon>
        <taxon>Myxococcota</taxon>
        <taxon>Myxococcia</taxon>
        <taxon>Myxococcales</taxon>
        <taxon>Cystobacterineae</taxon>
        <taxon>Myxococcaceae</taxon>
        <taxon>Pyxidicoccus</taxon>
    </lineage>
</organism>
<dbReference type="EMBL" id="CP071090">
    <property type="protein sequence ID" value="QSQ22928.1"/>
    <property type="molecule type" value="Genomic_DNA"/>
</dbReference>
<gene>
    <name evidence="1" type="ORF">JY651_48880</name>
</gene>
<proteinExistence type="predicted"/>
<reference evidence="1 2" key="1">
    <citation type="submission" date="2021-02" db="EMBL/GenBank/DDBJ databases">
        <title>De Novo genome assembly of isolated myxobacteria.</title>
        <authorList>
            <person name="Stevens D.C."/>
        </authorList>
    </citation>
    <scope>NUCLEOTIDE SEQUENCE [LARGE SCALE GENOMIC DNA]</scope>
    <source>
        <strain evidence="2">SCPEA02</strain>
    </source>
</reference>
<evidence type="ECO:0000313" key="2">
    <source>
        <dbReference type="Proteomes" id="UP000662747"/>
    </source>
</evidence>
<evidence type="ECO:0008006" key="3">
    <source>
        <dbReference type="Google" id="ProtNLM"/>
    </source>
</evidence>
<dbReference type="Proteomes" id="UP000662747">
    <property type="component" value="Chromosome"/>
</dbReference>
<sequence length="110" mass="13315">MTPKQKIYKDMLWWTLPHLRNVATWGWWQRARDRSTYYETQLVHNLPVSMFEPEFIEHDIWFLNGQARWYCENCSARLSSMYPAQVARIRALFALVPPHLREKLEWHGPA</sequence>
<accession>A0ABX7P214</accession>